<dbReference type="PANTHER" id="PTHR45902">
    <property type="entry name" value="LATROPHILIN RECEPTOR-LIKE PROTEIN A"/>
    <property type="match status" value="1"/>
</dbReference>
<dbReference type="GO" id="GO:0004930">
    <property type="term" value="F:G protein-coupled receptor activity"/>
    <property type="evidence" value="ECO:0007669"/>
    <property type="project" value="InterPro"/>
</dbReference>
<keyword evidence="8" id="KW-0675">Receptor</keyword>
<comment type="caution">
    <text evidence="8">The sequence shown here is derived from an EMBL/GenBank/DDBJ whole genome shotgun (WGS) entry which is preliminary data.</text>
</comment>
<keyword evidence="2 5" id="KW-0812">Transmembrane</keyword>
<feature type="transmembrane region" description="Helical" evidence="5">
    <location>
        <begin position="847"/>
        <end position="868"/>
    </location>
</feature>
<protein>
    <submittedName>
        <fullName evidence="8">Adhesion G protein-coupled receptor E4P</fullName>
    </submittedName>
</protein>
<keyword evidence="4 5" id="KW-0472">Membrane</keyword>
<feature type="domain" description="G-protein coupled receptors family 2 profile 2" evidence="7">
    <location>
        <begin position="646"/>
        <end position="874"/>
    </location>
</feature>
<organism evidence="8 9">
    <name type="scientific">Biomphalaria pfeifferi</name>
    <name type="common">Bloodfluke planorb</name>
    <name type="synonym">Freshwater snail</name>
    <dbReference type="NCBI Taxonomy" id="112525"/>
    <lineage>
        <taxon>Eukaryota</taxon>
        <taxon>Metazoa</taxon>
        <taxon>Spiralia</taxon>
        <taxon>Lophotrochozoa</taxon>
        <taxon>Mollusca</taxon>
        <taxon>Gastropoda</taxon>
        <taxon>Heterobranchia</taxon>
        <taxon>Euthyneura</taxon>
        <taxon>Panpulmonata</taxon>
        <taxon>Hygrophila</taxon>
        <taxon>Lymnaeoidea</taxon>
        <taxon>Planorbidae</taxon>
        <taxon>Biomphalaria</taxon>
    </lineage>
</organism>
<dbReference type="InterPro" id="IPR053231">
    <property type="entry name" value="GPCR_LN-TM7"/>
</dbReference>
<feature type="chain" id="PRO_5042092299" evidence="6">
    <location>
        <begin position="20"/>
        <end position="874"/>
    </location>
</feature>
<feature type="transmembrane region" description="Helical" evidence="5">
    <location>
        <begin position="718"/>
        <end position="738"/>
    </location>
</feature>
<dbReference type="AlphaFoldDB" id="A0AAD8AZ11"/>
<dbReference type="Pfam" id="PF00002">
    <property type="entry name" value="7tm_2"/>
    <property type="match status" value="1"/>
</dbReference>
<evidence type="ECO:0000259" key="7">
    <source>
        <dbReference type="PROSITE" id="PS50261"/>
    </source>
</evidence>
<evidence type="ECO:0000256" key="1">
    <source>
        <dbReference type="ARBA" id="ARBA00004141"/>
    </source>
</evidence>
<evidence type="ECO:0000313" key="9">
    <source>
        <dbReference type="Proteomes" id="UP001233172"/>
    </source>
</evidence>
<keyword evidence="9" id="KW-1185">Reference proteome</keyword>
<feature type="transmembrane region" description="Helical" evidence="5">
    <location>
        <begin position="647"/>
        <end position="671"/>
    </location>
</feature>
<keyword evidence="3 5" id="KW-1133">Transmembrane helix</keyword>
<dbReference type="PANTHER" id="PTHR45902:SF1">
    <property type="entry name" value="LATROPHILIN RECEPTOR-LIKE PROTEIN A"/>
    <property type="match status" value="1"/>
</dbReference>
<dbReference type="GO" id="GO:0016020">
    <property type="term" value="C:membrane"/>
    <property type="evidence" value="ECO:0007669"/>
    <property type="project" value="UniProtKB-SubCell"/>
</dbReference>
<evidence type="ECO:0000256" key="6">
    <source>
        <dbReference type="SAM" id="SignalP"/>
    </source>
</evidence>
<dbReference type="Proteomes" id="UP001233172">
    <property type="component" value="Unassembled WGS sequence"/>
</dbReference>
<dbReference type="InterPro" id="IPR000832">
    <property type="entry name" value="GPCR_2_secretin-like"/>
</dbReference>
<reference evidence="8" key="2">
    <citation type="submission" date="2023-04" db="EMBL/GenBank/DDBJ databases">
        <authorList>
            <person name="Bu L."/>
            <person name="Lu L."/>
            <person name="Laidemitt M.R."/>
            <person name="Zhang S.M."/>
            <person name="Mutuku M."/>
            <person name="Mkoji G."/>
            <person name="Steinauer M."/>
            <person name="Loker E.S."/>
        </authorList>
    </citation>
    <scope>NUCLEOTIDE SEQUENCE</scope>
    <source>
        <strain evidence="8">KasaAsao</strain>
        <tissue evidence="8">Whole Snail</tissue>
    </source>
</reference>
<evidence type="ECO:0000256" key="5">
    <source>
        <dbReference type="SAM" id="Phobius"/>
    </source>
</evidence>
<dbReference type="PROSITE" id="PS50261">
    <property type="entry name" value="G_PROTEIN_RECEP_F2_4"/>
    <property type="match status" value="1"/>
</dbReference>
<keyword evidence="6" id="KW-0732">Signal</keyword>
<name>A0AAD8AZ11_BIOPF</name>
<feature type="signal peptide" evidence="6">
    <location>
        <begin position="1"/>
        <end position="19"/>
    </location>
</feature>
<evidence type="ECO:0000256" key="2">
    <source>
        <dbReference type="ARBA" id="ARBA00022692"/>
    </source>
</evidence>
<evidence type="ECO:0000256" key="3">
    <source>
        <dbReference type="ARBA" id="ARBA00022989"/>
    </source>
</evidence>
<feature type="transmembrane region" description="Helical" evidence="5">
    <location>
        <begin position="758"/>
        <end position="778"/>
    </location>
</feature>
<feature type="transmembrane region" description="Helical" evidence="5">
    <location>
        <begin position="798"/>
        <end position="827"/>
    </location>
</feature>
<dbReference type="GO" id="GO:0007166">
    <property type="term" value="P:cell surface receptor signaling pathway"/>
    <property type="evidence" value="ECO:0007669"/>
    <property type="project" value="InterPro"/>
</dbReference>
<gene>
    <name evidence="8" type="ORF">Bpfe_026362</name>
</gene>
<sequence>MKGKLSNLILMLFFHSASQYSIPHCSMFPIEPDHMTHIWNKTDISPMDYQRGYCSMRCIGETRVDLRRMSCWYVECATCYCQRPACEIYNICCPDISVPYIRETSTKSLFYQRKPSLRNSSNAVEKPERLIPRLGCERYTLNTDTFLSIISCLPDYRENQTVIRLCEGNFSREEETVETFVRVVDMATHVVYQNMFCAQCNGVRNFSVLSTVVKMSSYDAFFKARNKGDIVRLVSKSKIELFISFPDNITIFDCIFDKQVIDDCSSSNHTMEQDVVEACEELPHTNLYVYDVYEAKLYKNIFCAICNMNSYPEKAESCICQVRPLTPDPLPYSLLLDLRQQTQERHIQSLKREQTTPHCAGKEWLSPDRHCLPLNCAVGKELYEGQCHEAIDGTEGLSYRSRVWLKPPATDRLSNESWNHETDLMVTKKLISNISKLLQGLLSHDFIIDLQGFRNRCSEVTALEDDWYLITIYLIAPRNLSRNKFETEILSRFFDHNFKMETSQNISSTLQWHQSLTLENHIIGTHSCDLECVKEHYVSEKVMFASTDNEFLFITRVLLCPHVRLDKWQYHVTINDSVLPPIIEIEIDLNVTTINITDKRELTMIDFDVDGMLNVCQDFLDSKLKEFSSTEQEDLSENWITSSRSEYIVSMTCFAASSLCLLLTLMTYSMFQVLRTEAGVNNMFLSASLLLAQVLLLLSSHWYSTSPMCTVLGIATHFLWLWMFSWSAICSYHMLRVFTASTRSSIRQKNMARHLKRLTISLVCPTIMVAFTLLYSYMTSHGETLGYGRYSCYLNTTLLIGVTVVGPLGAITISNIIFFIITAHTIYKVRNLQSSYRHDDQQSHWNVYVRLSSITGAFWTVAVLDAVLEYRFLK</sequence>
<proteinExistence type="predicted"/>
<dbReference type="InterPro" id="IPR017981">
    <property type="entry name" value="GPCR_2-like_7TM"/>
</dbReference>
<dbReference type="Gene3D" id="1.20.1070.10">
    <property type="entry name" value="Rhodopsin 7-helix transmembrane proteins"/>
    <property type="match status" value="1"/>
</dbReference>
<feature type="transmembrane region" description="Helical" evidence="5">
    <location>
        <begin position="683"/>
        <end position="703"/>
    </location>
</feature>
<accession>A0AAD8AZ11</accession>
<evidence type="ECO:0000313" key="8">
    <source>
        <dbReference type="EMBL" id="KAK0044228.1"/>
    </source>
</evidence>
<evidence type="ECO:0000256" key="4">
    <source>
        <dbReference type="ARBA" id="ARBA00023136"/>
    </source>
</evidence>
<dbReference type="EMBL" id="JASAOG010000202">
    <property type="protein sequence ID" value="KAK0044228.1"/>
    <property type="molecule type" value="Genomic_DNA"/>
</dbReference>
<reference evidence="8" key="1">
    <citation type="journal article" date="2023" name="PLoS Negl. Trop. Dis.">
        <title>A genome sequence for Biomphalaria pfeifferi, the major vector snail for the human-infecting parasite Schistosoma mansoni.</title>
        <authorList>
            <person name="Bu L."/>
            <person name="Lu L."/>
            <person name="Laidemitt M.R."/>
            <person name="Zhang S.M."/>
            <person name="Mutuku M."/>
            <person name="Mkoji G."/>
            <person name="Steinauer M."/>
            <person name="Loker E.S."/>
        </authorList>
    </citation>
    <scope>NUCLEOTIDE SEQUENCE</scope>
    <source>
        <strain evidence="8">KasaAsao</strain>
    </source>
</reference>
<comment type="subcellular location">
    <subcellularLocation>
        <location evidence="1">Membrane</location>
        <topology evidence="1">Multi-pass membrane protein</topology>
    </subcellularLocation>
</comment>